<accession>A0A2P2E7J7</accession>
<evidence type="ECO:0000256" key="1">
    <source>
        <dbReference type="SAM" id="MobiDB-lite"/>
    </source>
</evidence>
<gene>
    <name evidence="3" type="ORF">PbB2_00691</name>
</gene>
<feature type="signal peptide" evidence="2">
    <location>
        <begin position="1"/>
        <end position="26"/>
    </location>
</feature>
<comment type="caution">
    <text evidence="3">The sequence shown here is derived from an EMBL/GenBank/DDBJ whole genome shotgun (WGS) entry which is preliminary data.</text>
</comment>
<dbReference type="AlphaFoldDB" id="A0A2P2E7J7"/>
<evidence type="ECO:0000313" key="4">
    <source>
        <dbReference type="Proteomes" id="UP000245086"/>
    </source>
</evidence>
<dbReference type="Proteomes" id="UP000245086">
    <property type="component" value="Unassembled WGS sequence"/>
</dbReference>
<feature type="chain" id="PRO_5015202947" evidence="2">
    <location>
        <begin position="27"/>
        <end position="140"/>
    </location>
</feature>
<evidence type="ECO:0000313" key="3">
    <source>
        <dbReference type="EMBL" id="GBF57033.1"/>
    </source>
</evidence>
<evidence type="ECO:0000256" key="2">
    <source>
        <dbReference type="SAM" id="SignalP"/>
    </source>
</evidence>
<name>A0A2P2E7J7_9PROT</name>
<protein>
    <submittedName>
        <fullName evidence="3">Uncharacterized protein</fullName>
    </submittedName>
</protein>
<feature type="region of interest" description="Disordered" evidence="1">
    <location>
        <begin position="28"/>
        <end position="57"/>
    </location>
</feature>
<keyword evidence="2" id="KW-0732">Signal</keyword>
<organism evidence="3 4">
    <name type="scientific">Candidatus Phycosocius bacilliformis</name>
    <dbReference type="NCBI Taxonomy" id="1445552"/>
    <lineage>
        <taxon>Bacteria</taxon>
        <taxon>Pseudomonadati</taxon>
        <taxon>Pseudomonadota</taxon>
        <taxon>Alphaproteobacteria</taxon>
        <taxon>Caulobacterales</taxon>
        <taxon>Caulobacterales incertae sedis</taxon>
        <taxon>Candidatus Phycosocius</taxon>
    </lineage>
</organism>
<dbReference type="EMBL" id="BFBR01000002">
    <property type="protein sequence ID" value="GBF57033.1"/>
    <property type="molecule type" value="Genomic_DNA"/>
</dbReference>
<keyword evidence="4" id="KW-1185">Reference proteome</keyword>
<feature type="region of interest" description="Disordered" evidence="1">
    <location>
        <begin position="104"/>
        <end position="140"/>
    </location>
</feature>
<proteinExistence type="predicted"/>
<reference evidence="3 4" key="1">
    <citation type="journal article" date="2018" name="Genome Announc.">
        <title>Draft Genome Sequence of "Candidatus Phycosocius bacilliformis," an Alphaproteobacterial Ectosymbiont of the Hydrocarbon-Producing Green Alga Botryococcus braunii.</title>
        <authorList>
            <person name="Tanabe Y."/>
            <person name="Yamaguchi H."/>
            <person name="Watanabe M.M."/>
        </authorList>
    </citation>
    <scope>NUCLEOTIDE SEQUENCE [LARGE SCALE GENOMIC DNA]</scope>
    <source>
        <strain evidence="3 4">BOTRYCO-2</strain>
    </source>
</reference>
<sequence>MKAVSAKFAAAATCVMLAITCAPVFAKDRDNNPPGPAGGRGTNWENLPGPRGGPGASPDRLYRYRGAAYVFKPYHQGYYFNARFGYWHPRFGFWNQVAKCWFDNDNNPPGPAGGPGTNWENPPGMRGGPGTSPDRYGRCR</sequence>
<dbReference type="RefSeq" id="WP_238164834.1">
    <property type="nucleotide sequence ID" value="NZ_BFBR01000002.1"/>
</dbReference>